<feature type="binding site" evidence="9">
    <location>
        <position position="11"/>
    </location>
    <ligand>
        <name>NADPH</name>
        <dbReference type="ChEBI" id="CHEBI:57783"/>
    </ligand>
</feature>
<evidence type="ECO:0000313" key="14">
    <source>
        <dbReference type="Proteomes" id="UP001243286"/>
    </source>
</evidence>
<evidence type="ECO:0000313" key="13">
    <source>
        <dbReference type="EMBL" id="MDI3233883.1"/>
    </source>
</evidence>
<keyword evidence="7 9" id="KW-0414">Isoprene biosynthesis</keyword>
<dbReference type="Pfam" id="PF02670">
    <property type="entry name" value="DXP_reductoisom"/>
    <property type="match status" value="1"/>
</dbReference>
<dbReference type="PANTHER" id="PTHR30525:SF0">
    <property type="entry name" value="1-DEOXY-D-XYLULOSE 5-PHOSPHATE REDUCTOISOMERASE, CHLOROPLASTIC"/>
    <property type="match status" value="1"/>
</dbReference>
<feature type="binding site" evidence="9">
    <location>
        <position position="173"/>
    </location>
    <ligand>
        <name>1-deoxy-D-xylulose 5-phosphate</name>
        <dbReference type="ChEBI" id="CHEBI:57792"/>
    </ligand>
</feature>
<keyword evidence="5 9" id="KW-0560">Oxidoreductase</keyword>
<feature type="binding site" evidence="9">
    <location>
        <position position="148"/>
    </location>
    <ligand>
        <name>1-deoxy-D-xylulose 5-phosphate</name>
        <dbReference type="ChEBI" id="CHEBI:57792"/>
    </ligand>
</feature>
<dbReference type="InterPro" id="IPR013512">
    <property type="entry name" value="DXP_reductoisomerase_N"/>
</dbReference>
<feature type="binding site" evidence="9">
    <location>
        <position position="215"/>
    </location>
    <ligand>
        <name>1-deoxy-D-xylulose 5-phosphate</name>
        <dbReference type="ChEBI" id="CHEBI:57792"/>
    </ligand>
</feature>
<dbReference type="PIRSF" id="PIRSF006205">
    <property type="entry name" value="Dxp_reductismrs"/>
    <property type="match status" value="1"/>
</dbReference>
<feature type="binding site" evidence="9">
    <location>
        <position position="123"/>
    </location>
    <ligand>
        <name>NADPH</name>
        <dbReference type="ChEBI" id="CHEBI:57783"/>
    </ligand>
</feature>
<feature type="binding site" evidence="9">
    <location>
        <position position="209"/>
    </location>
    <ligand>
        <name>1-deoxy-D-xylulose 5-phosphate</name>
        <dbReference type="ChEBI" id="CHEBI:57792"/>
    </ligand>
</feature>
<evidence type="ECO:0000259" key="11">
    <source>
        <dbReference type="Pfam" id="PF08436"/>
    </source>
</evidence>
<dbReference type="EC" id="1.1.1.267" evidence="9"/>
<evidence type="ECO:0000256" key="9">
    <source>
        <dbReference type="HAMAP-Rule" id="MF_00183"/>
    </source>
</evidence>
<keyword evidence="9" id="KW-0460">Magnesium</keyword>
<reference evidence="13 14" key="1">
    <citation type="submission" date="2023-04" db="EMBL/GenBank/DDBJ databases">
        <title>Antarctic isolates genomes.</title>
        <authorList>
            <person name="Dimov S.G."/>
        </authorList>
    </citation>
    <scope>NUCLEOTIDE SEQUENCE [LARGE SCALE GENOMIC DNA]</scope>
    <source>
        <strain evidence="13 14">AL19</strain>
    </source>
</reference>
<dbReference type="InterPro" id="IPR026877">
    <property type="entry name" value="DXPR_C"/>
</dbReference>
<comment type="function">
    <text evidence="9">Catalyzes the NADPH-dependent rearrangement and reduction of 1-deoxy-D-xylulose-5-phosphate (DXP) to 2-C-methyl-D-erythritol 4-phosphate (MEP).</text>
</comment>
<feature type="binding site" evidence="9">
    <location>
        <position position="218"/>
    </location>
    <ligand>
        <name>Mn(2+)</name>
        <dbReference type="ChEBI" id="CHEBI:29035"/>
    </ligand>
</feature>
<evidence type="ECO:0000256" key="7">
    <source>
        <dbReference type="ARBA" id="ARBA00023229"/>
    </source>
</evidence>
<evidence type="ECO:0000256" key="8">
    <source>
        <dbReference type="ARBA" id="ARBA00048543"/>
    </source>
</evidence>
<dbReference type="SUPFAM" id="SSF51735">
    <property type="entry name" value="NAD(P)-binding Rossmann-fold domains"/>
    <property type="match status" value="1"/>
</dbReference>
<evidence type="ECO:0000256" key="2">
    <source>
        <dbReference type="ARBA" id="ARBA00006825"/>
    </source>
</evidence>
<keyword evidence="14" id="KW-1185">Reference proteome</keyword>
<dbReference type="NCBIfam" id="TIGR00243">
    <property type="entry name" value="Dxr"/>
    <property type="match status" value="1"/>
</dbReference>
<dbReference type="Pfam" id="PF08436">
    <property type="entry name" value="DXP_redisom_C"/>
    <property type="match status" value="1"/>
</dbReference>
<evidence type="ECO:0000256" key="5">
    <source>
        <dbReference type="ARBA" id="ARBA00023002"/>
    </source>
</evidence>
<feature type="domain" description="1-deoxy-D-xylulose 5-phosphate reductoisomerase N-terminal" evidence="10">
    <location>
        <begin position="4"/>
        <end position="129"/>
    </location>
</feature>
<feature type="binding site" evidence="9">
    <location>
        <position position="10"/>
    </location>
    <ligand>
        <name>NADPH</name>
        <dbReference type="ChEBI" id="CHEBI:57783"/>
    </ligand>
</feature>
<feature type="binding site" evidence="9">
    <location>
        <position position="196"/>
    </location>
    <ligand>
        <name>1-deoxy-D-xylulose 5-phosphate</name>
        <dbReference type="ChEBI" id="CHEBI:57792"/>
    </ligand>
</feature>
<sequence>MKNVSIIGGTGSIGTQTLDVIAANPDRFQLVSFAFGKNVEVASPWLNRLRPALVAVLDESVKMELETMLTYTPTIVVGEDGLIAVATAEEADIVITAVVGAVGLRPTLAAIEAGKSIGLANKETLVTAGHLVMKKAREKGVVILPVDSEHAAIFQCLNGERREDVRQIILTASGGSFRDQTREELANVTVEQALNHPNWSMGAKITIDSATMMNKGFEVIEAHWLFDVSYEEIDVVIHRESIIHSMVEFNDGAVMAQLGMPDMREPIQYALTYPSRLEIQGGERLNLKQIGRLNFAEASFDRYPLLRLAFEAGRAGGSMPSVLNAANEQAVDRFLKGEISFLEIEASVEAALQAHEKVEDPSLEQILEADRWARAFVASLSLAN</sequence>
<feature type="binding site" evidence="9">
    <location>
        <position position="13"/>
    </location>
    <ligand>
        <name>NADPH</name>
        <dbReference type="ChEBI" id="CHEBI:57783"/>
    </ligand>
</feature>
<dbReference type="Pfam" id="PF13288">
    <property type="entry name" value="DXPR_C"/>
    <property type="match status" value="1"/>
</dbReference>
<dbReference type="Proteomes" id="UP001243286">
    <property type="component" value="Unassembled WGS sequence"/>
</dbReference>
<feature type="binding site" evidence="9">
    <location>
        <position position="12"/>
    </location>
    <ligand>
        <name>NADPH</name>
        <dbReference type="ChEBI" id="CHEBI:57783"/>
    </ligand>
</feature>
<keyword evidence="6 9" id="KW-0464">Manganese</keyword>
<keyword evidence="3 9" id="KW-0479">Metal-binding</keyword>
<feature type="binding site" evidence="9">
    <location>
        <position position="147"/>
    </location>
    <ligand>
        <name>Mn(2+)</name>
        <dbReference type="ChEBI" id="CHEBI:29035"/>
    </ligand>
</feature>
<feature type="binding site" evidence="9">
    <location>
        <position position="37"/>
    </location>
    <ligand>
        <name>NADPH</name>
        <dbReference type="ChEBI" id="CHEBI:57783"/>
    </ligand>
</feature>
<evidence type="ECO:0000259" key="10">
    <source>
        <dbReference type="Pfam" id="PF02670"/>
    </source>
</evidence>
<feature type="binding site" evidence="9">
    <location>
        <position position="202"/>
    </location>
    <ligand>
        <name>NADPH</name>
        <dbReference type="ChEBI" id="CHEBI:57783"/>
    </ligand>
</feature>
<dbReference type="InterPro" id="IPR003821">
    <property type="entry name" value="DXP_reductoisomerase"/>
</dbReference>
<feature type="binding site" evidence="9">
    <location>
        <position position="38"/>
    </location>
    <ligand>
        <name>NADPH</name>
        <dbReference type="ChEBI" id="CHEBI:57783"/>
    </ligand>
</feature>
<dbReference type="Gene3D" id="1.10.1740.10">
    <property type="match status" value="1"/>
</dbReference>
<protein>
    <recommendedName>
        <fullName evidence="9">1-deoxy-D-xylulose 5-phosphate reductoisomerase</fullName>
        <shortName evidence="9">DXP reductoisomerase</shortName>
        <ecNumber evidence="9">1.1.1.267</ecNumber>
    </recommendedName>
    <alternativeName>
        <fullName evidence="9">1-deoxyxylulose-5-phosphate reductoisomerase</fullName>
    </alternativeName>
    <alternativeName>
        <fullName evidence="9">2-C-methyl-D-erythritol 4-phosphate synthase</fullName>
    </alternativeName>
</protein>
<dbReference type="SUPFAM" id="SSF55347">
    <property type="entry name" value="Glyceraldehyde-3-phosphate dehydrogenase-like, C-terminal domain"/>
    <property type="match status" value="1"/>
</dbReference>
<feature type="binding site" evidence="9">
    <location>
        <position position="149"/>
    </location>
    <ligand>
        <name>Mn(2+)</name>
        <dbReference type="ChEBI" id="CHEBI:29035"/>
    </ligand>
</feature>
<dbReference type="SUPFAM" id="SSF69055">
    <property type="entry name" value="1-deoxy-D-xylulose-5-phosphate reductoisomerase, C-terminal domain"/>
    <property type="match status" value="1"/>
</dbReference>
<feature type="binding site" evidence="9">
    <location>
        <position position="36"/>
    </location>
    <ligand>
        <name>NADPH</name>
        <dbReference type="ChEBI" id="CHEBI:57783"/>
    </ligand>
</feature>
<dbReference type="InterPro" id="IPR036291">
    <property type="entry name" value="NAD(P)-bd_dom_sf"/>
</dbReference>
<proteinExistence type="inferred from homology"/>
<comment type="catalytic activity">
    <reaction evidence="8">
        <text>2-C-methyl-D-erythritol 4-phosphate + NADP(+) = 1-deoxy-D-xylulose 5-phosphate + NADPH + H(+)</text>
        <dbReference type="Rhea" id="RHEA:13717"/>
        <dbReference type="ChEBI" id="CHEBI:15378"/>
        <dbReference type="ChEBI" id="CHEBI:57783"/>
        <dbReference type="ChEBI" id="CHEBI:57792"/>
        <dbReference type="ChEBI" id="CHEBI:58262"/>
        <dbReference type="ChEBI" id="CHEBI:58349"/>
        <dbReference type="EC" id="1.1.1.267"/>
    </reaction>
    <physiologicalReaction direction="right-to-left" evidence="8">
        <dbReference type="Rhea" id="RHEA:13719"/>
    </physiologicalReaction>
</comment>
<evidence type="ECO:0000256" key="3">
    <source>
        <dbReference type="ARBA" id="ARBA00022723"/>
    </source>
</evidence>
<evidence type="ECO:0000256" key="6">
    <source>
        <dbReference type="ARBA" id="ARBA00023211"/>
    </source>
</evidence>
<feature type="domain" description="DXP reductoisomerase C-terminal" evidence="12">
    <location>
        <begin position="258"/>
        <end position="375"/>
    </location>
</feature>
<dbReference type="InterPro" id="IPR036169">
    <property type="entry name" value="DXPR_C_sf"/>
</dbReference>
<dbReference type="InterPro" id="IPR013644">
    <property type="entry name" value="DXP_reductoisomerase_C"/>
</dbReference>
<dbReference type="EMBL" id="JASBQV010000002">
    <property type="protein sequence ID" value="MDI3233883.1"/>
    <property type="molecule type" value="Genomic_DNA"/>
</dbReference>
<comment type="cofactor">
    <cofactor evidence="9">
        <name>Mg(2+)</name>
        <dbReference type="ChEBI" id="CHEBI:18420"/>
    </cofactor>
    <cofactor evidence="9">
        <name>Mn(2+)</name>
        <dbReference type="ChEBI" id="CHEBI:29035"/>
    </cofactor>
</comment>
<comment type="pathway">
    <text evidence="1 9">Isoprenoid biosynthesis; isopentenyl diphosphate biosynthesis via DXP pathway; isopentenyl diphosphate from 1-deoxy-D-xylulose 5-phosphate: step 1/6.</text>
</comment>
<dbReference type="GO" id="GO:0030604">
    <property type="term" value="F:1-deoxy-D-xylulose-5-phosphate reductoisomerase activity"/>
    <property type="evidence" value="ECO:0007669"/>
    <property type="project" value="UniProtKB-EC"/>
</dbReference>
<feature type="binding site" evidence="9">
    <location>
        <position position="218"/>
    </location>
    <ligand>
        <name>1-deoxy-D-xylulose 5-phosphate</name>
        <dbReference type="ChEBI" id="CHEBI:57792"/>
    </ligand>
</feature>
<feature type="binding site" evidence="9">
    <location>
        <position position="121"/>
    </location>
    <ligand>
        <name>NADPH</name>
        <dbReference type="ChEBI" id="CHEBI:57783"/>
    </ligand>
</feature>
<feature type="domain" description="1-deoxy-D-xylulose 5-phosphate reductoisomerase C-terminal" evidence="11">
    <location>
        <begin position="143"/>
        <end position="226"/>
    </location>
</feature>
<evidence type="ECO:0000259" key="12">
    <source>
        <dbReference type="Pfam" id="PF13288"/>
    </source>
</evidence>
<dbReference type="RefSeq" id="WP_014970656.1">
    <property type="nucleotide sequence ID" value="NZ_JASBQV010000002.1"/>
</dbReference>
<name>A0ABT6QZB0_9BACL</name>
<dbReference type="Gene3D" id="3.40.50.720">
    <property type="entry name" value="NAD(P)-binding Rossmann-like Domain"/>
    <property type="match status" value="1"/>
</dbReference>
<keyword evidence="4 9" id="KW-0521">NADP</keyword>
<dbReference type="HAMAP" id="MF_00183">
    <property type="entry name" value="DXP_reductoisom"/>
    <property type="match status" value="1"/>
</dbReference>
<comment type="caution">
    <text evidence="13">The sequence shown here is derived from an EMBL/GenBank/DDBJ whole genome shotgun (WGS) entry which is preliminary data.</text>
</comment>
<gene>
    <name evidence="9" type="primary">dxr</name>
    <name evidence="13" type="ORF">QK289_02600</name>
</gene>
<feature type="binding site" evidence="9">
    <location>
        <position position="214"/>
    </location>
    <ligand>
        <name>1-deoxy-D-xylulose 5-phosphate</name>
        <dbReference type="ChEBI" id="CHEBI:57792"/>
    </ligand>
</feature>
<organism evidence="13 14">
    <name type="scientific">Exiguobacterium antarcticum</name>
    <dbReference type="NCBI Taxonomy" id="132920"/>
    <lineage>
        <taxon>Bacteria</taxon>
        <taxon>Bacillati</taxon>
        <taxon>Bacillota</taxon>
        <taxon>Bacilli</taxon>
        <taxon>Bacillales</taxon>
        <taxon>Bacillales Family XII. Incertae Sedis</taxon>
        <taxon>Exiguobacterium</taxon>
    </lineage>
</organism>
<comment type="similarity">
    <text evidence="2 9">Belongs to the DXR family.</text>
</comment>
<dbReference type="PANTHER" id="PTHR30525">
    <property type="entry name" value="1-DEOXY-D-XYLULOSE 5-PHOSPHATE REDUCTOISOMERASE"/>
    <property type="match status" value="1"/>
</dbReference>
<feature type="binding site" evidence="9">
    <location>
        <position position="122"/>
    </location>
    <ligand>
        <name>1-deoxy-D-xylulose 5-phosphate</name>
        <dbReference type="ChEBI" id="CHEBI:57792"/>
    </ligand>
</feature>
<evidence type="ECO:0000256" key="4">
    <source>
        <dbReference type="ARBA" id="ARBA00022857"/>
    </source>
</evidence>
<dbReference type="NCBIfam" id="NF009114">
    <property type="entry name" value="PRK12464.1"/>
    <property type="match status" value="1"/>
</dbReference>
<accession>A0ABT6QZB0</accession>
<feature type="binding site" evidence="9">
    <location>
        <position position="149"/>
    </location>
    <ligand>
        <name>1-deoxy-D-xylulose 5-phosphate</name>
        <dbReference type="ChEBI" id="CHEBI:57792"/>
    </ligand>
</feature>
<evidence type="ECO:0000256" key="1">
    <source>
        <dbReference type="ARBA" id="ARBA00005094"/>
    </source>
</evidence>